<dbReference type="Gene3D" id="3.40.50.1110">
    <property type="entry name" value="SGNH hydrolase"/>
    <property type="match status" value="1"/>
</dbReference>
<gene>
    <name evidence="2" type="ORF">COX05_04870</name>
</gene>
<accession>A0A2H0BEQ7</accession>
<dbReference type="Proteomes" id="UP000228495">
    <property type="component" value="Unassembled WGS sequence"/>
</dbReference>
<dbReference type="SUPFAM" id="SSF52266">
    <property type="entry name" value="SGNH hydrolase"/>
    <property type="match status" value="1"/>
</dbReference>
<dbReference type="Pfam" id="PF13472">
    <property type="entry name" value="Lipase_GDSL_2"/>
    <property type="match status" value="1"/>
</dbReference>
<reference evidence="2 3" key="1">
    <citation type="submission" date="2017-09" db="EMBL/GenBank/DDBJ databases">
        <title>Depth-based differentiation of microbial function through sediment-hosted aquifers and enrichment of novel symbionts in the deep terrestrial subsurface.</title>
        <authorList>
            <person name="Probst A.J."/>
            <person name="Ladd B."/>
            <person name="Jarett J.K."/>
            <person name="Geller-Mcgrath D.E."/>
            <person name="Sieber C.M."/>
            <person name="Emerson J.B."/>
            <person name="Anantharaman K."/>
            <person name="Thomas B.C."/>
            <person name="Malmstrom R."/>
            <person name="Stieglmeier M."/>
            <person name="Klingl A."/>
            <person name="Woyke T."/>
            <person name="Ryan C.M."/>
            <person name="Banfield J.F."/>
        </authorList>
    </citation>
    <scope>NUCLEOTIDE SEQUENCE [LARGE SCALE GENOMIC DNA]</scope>
    <source>
        <strain evidence="2">CG22_combo_CG10-13_8_21_14_all_39_12</strain>
    </source>
</reference>
<dbReference type="AlphaFoldDB" id="A0A2H0BEQ7"/>
<organism evidence="2 3">
    <name type="scientific">candidate division WWE3 bacterium CG22_combo_CG10-13_8_21_14_all_39_12</name>
    <dbReference type="NCBI Taxonomy" id="1975094"/>
    <lineage>
        <taxon>Bacteria</taxon>
        <taxon>Katanobacteria</taxon>
    </lineage>
</organism>
<dbReference type="InterPro" id="IPR013830">
    <property type="entry name" value="SGNH_hydro"/>
</dbReference>
<dbReference type="PANTHER" id="PTHR14209">
    <property type="entry name" value="ISOAMYL ACETATE-HYDROLYZING ESTERASE 1"/>
    <property type="match status" value="1"/>
</dbReference>
<name>A0A2H0BEQ7_UNCKA</name>
<proteinExistence type="predicted"/>
<evidence type="ECO:0000259" key="1">
    <source>
        <dbReference type="Pfam" id="PF13472"/>
    </source>
</evidence>
<dbReference type="InterPro" id="IPR036514">
    <property type="entry name" value="SGNH_hydro_sf"/>
</dbReference>
<dbReference type="PANTHER" id="PTHR14209:SF19">
    <property type="entry name" value="ISOAMYL ACETATE-HYDROLYZING ESTERASE 1 HOMOLOG"/>
    <property type="match status" value="1"/>
</dbReference>
<feature type="domain" description="SGNH hydrolase-type esterase" evidence="1">
    <location>
        <begin position="11"/>
        <end position="194"/>
    </location>
</feature>
<dbReference type="EMBL" id="PCSU01000088">
    <property type="protein sequence ID" value="PIP56104.1"/>
    <property type="molecule type" value="Genomic_DNA"/>
</dbReference>
<evidence type="ECO:0000313" key="3">
    <source>
        <dbReference type="Proteomes" id="UP000228495"/>
    </source>
</evidence>
<evidence type="ECO:0000313" key="2">
    <source>
        <dbReference type="EMBL" id="PIP56104.1"/>
    </source>
</evidence>
<dbReference type="InterPro" id="IPR045136">
    <property type="entry name" value="Iah1-like"/>
</dbReference>
<sequence>METKPVKIAFWGSSSVYGESDPEGGYVGRFRNWYEDEYEGGSVYNLGVPGEISTQVLERFPMEYEHRQPDVCVFQMGANDSFRDGGPDIKPQVSLETFVENFEKIIKIINGRSKIFFILRFPMVENNPYKTADDKYDGFFFVNDIEKYVNALRDVATRHNIPYLDLWHEWKENERFRDFLDEDIGIHLNEAGHAYVANRLTEVLPLLFS</sequence>
<comment type="caution">
    <text evidence="2">The sequence shown here is derived from an EMBL/GenBank/DDBJ whole genome shotgun (WGS) entry which is preliminary data.</text>
</comment>
<protein>
    <recommendedName>
        <fullName evidence="1">SGNH hydrolase-type esterase domain-containing protein</fullName>
    </recommendedName>
</protein>